<dbReference type="GO" id="GO:0005874">
    <property type="term" value="C:microtubule"/>
    <property type="evidence" value="ECO:0007669"/>
    <property type="project" value="UniProtKB-KW"/>
</dbReference>
<evidence type="ECO:0000313" key="5">
    <source>
        <dbReference type="EMBL" id="KAH0463934.1"/>
    </source>
</evidence>
<dbReference type="GO" id="GO:0003777">
    <property type="term" value="F:microtubule motor activity"/>
    <property type="evidence" value="ECO:0007669"/>
    <property type="project" value="InterPro"/>
</dbReference>
<protein>
    <recommendedName>
        <fullName evidence="4">Kinesin motor domain-containing protein</fullName>
    </recommendedName>
</protein>
<dbReference type="PRINTS" id="PR00380">
    <property type="entry name" value="KINESINHEAVY"/>
</dbReference>
<dbReference type="GO" id="GO:0005524">
    <property type="term" value="F:ATP binding"/>
    <property type="evidence" value="ECO:0007669"/>
    <property type="project" value="InterPro"/>
</dbReference>
<evidence type="ECO:0000313" key="6">
    <source>
        <dbReference type="Proteomes" id="UP000775213"/>
    </source>
</evidence>
<gene>
    <name evidence="5" type="ORF">IEQ34_006720</name>
</gene>
<comment type="caution">
    <text evidence="5">The sequence shown here is derived from an EMBL/GenBank/DDBJ whole genome shotgun (WGS) entry which is preliminary data.</text>
</comment>
<feature type="domain" description="Kinesin motor" evidence="4">
    <location>
        <begin position="1"/>
        <end position="121"/>
    </location>
</feature>
<dbReference type="PANTHER" id="PTHR47968">
    <property type="entry name" value="CENTROMERE PROTEIN E"/>
    <property type="match status" value="1"/>
</dbReference>
<dbReference type="PANTHER" id="PTHR47968:SF34">
    <property type="entry name" value="KINESIN-LIKE PROTEIN"/>
    <property type="match status" value="1"/>
</dbReference>
<reference evidence="5 6" key="1">
    <citation type="journal article" date="2021" name="Hortic Res">
        <title>Chromosome-scale assembly of the Dendrobium chrysotoxum genome enhances the understanding of orchid evolution.</title>
        <authorList>
            <person name="Zhang Y."/>
            <person name="Zhang G.Q."/>
            <person name="Zhang D."/>
            <person name="Liu X.D."/>
            <person name="Xu X.Y."/>
            <person name="Sun W.H."/>
            <person name="Yu X."/>
            <person name="Zhu X."/>
            <person name="Wang Z.W."/>
            <person name="Zhao X."/>
            <person name="Zhong W.Y."/>
            <person name="Chen H."/>
            <person name="Yin W.L."/>
            <person name="Huang T."/>
            <person name="Niu S.C."/>
            <person name="Liu Z.J."/>
        </authorList>
    </citation>
    <scope>NUCLEOTIDE SEQUENCE [LARGE SCALE GENOMIC DNA]</scope>
    <source>
        <strain evidence="5">Lindl</strain>
    </source>
</reference>
<dbReference type="AlphaFoldDB" id="A0AAV7GR69"/>
<keyword evidence="2" id="KW-0505">Motor protein</keyword>
<dbReference type="SUPFAM" id="SSF52540">
    <property type="entry name" value="P-loop containing nucleoside triphosphate hydrolases"/>
    <property type="match status" value="1"/>
</dbReference>
<dbReference type="InterPro" id="IPR001752">
    <property type="entry name" value="Kinesin_motor_dom"/>
</dbReference>
<name>A0AAV7GR69_DENCH</name>
<keyword evidence="6" id="KW-1185">Reference proteome</keyword>
<accession>A0AAV7GR69</accession>
<organism evidence="5 6">
    <name type="scientific">Dendrobium chrysotoxum</name>
    <name type="common">Orchid</name>
    <dbReference type="NCBI Taxonomy" id="161865"/>
    <lineage>
        <taxon>Eukaryota</taxon>
        <taxon>Viridiplantae</taxon>
        <taxon>Streptophyta</taxon>
        <taxon>Embryophyta</taxon>
        <taxon>Tracheophyta</taxon>
        <taxon>Spermatophyta</taxon>
        <taxon>Magnoliopsida</taxon>
        <taxon>Liliopsida</taxon>
        <taxon>Asparagales</taxon>
        <taxon>Orchidaceae</taxon>
        <taxon>Epidendroideae</taxon>
        <taxon>Malaxideae</taxon>
        <taxon>Dendrobiinae</taxon>
        <taxon>Dendrobium</taxon>
    </lineage>
</organism>
<comment type="similarity">
    <text evidence="3">Belongs to the TRAFAC class myosin-kinesin ATPase superfamily. Kinesin family.</text>
</comment>
<dbReference type="PROSITE" id="PS50067">
    <property type="entry name" value="KINESIN_MOTOR_2"/>
    <property type="match status" value="1"/>
</dbReference>
<proteinExistence type="inferred from homology"/>
<dbReference type="InterPro" id="IPR036961">
    <property type="entry name" value="Kinesin_motor_dom_sf"/>
</dbReference>
<keyword evidence="1" id="KW-0493">Microtubule</keyword>
<evidence type="ECO:0000256" key="2">
    <source>
        <dbReference type="ARBA" id="ARBA00023175"/>
    </source>
</evidence>
<evidence type="ECO:0000259" key="4">
    <source>
        <dbReference type="PROSITE" id="PS50067"/>
    </source>
</evidence>
<evidence type="ECO:0000256" key="3">
    <source>
        <dbReference type="PROSITE-ProRule" id="PRU00283"/>
    </source>
</evidence>
<dbReference type="GO" id="GO:0007018">
    <property type="term" value="P:microtubule-based movement"/>
    <property type="evidence" value="ECO:0007669"/>
    <property type="project" value="InterPro"/>
</dbReference>
<dbReference type="GO" id="GO:0008017">
    <property type="term" value="F:microtubule binding"/>
    <property type="evidence" value="ECO:0007669"/>
    <property type="project" value="InterPro"/>
</dbReference>
<dbReference type="Gene3D" id="3.40.850.10">
    <property type="entry name" value="Kinesin motor domain"/>
    <property type="match status" value="1"/>
</dbReference>
<dbReference type="InterPro" id="IPR027417">
    <property type="entry name" value="P-loop_NTPase"/>
</dbReference>
<evidence type="ECO:0000256" key="1">
    <source>
        <dbReference type="ARBA" id="ARBA00022701"/>
    </source>
</evidence>
<comment type="caution">
    <text evidence="3">Lacks conserved residue(s) required for the propagation of feature annotation.</text>
</comment>
<sequence>MVHIQRSSKGEDKKKMNSYHKILIIDLAELEQIDEFGVHGHILEKDKFINLSLNSLGKCINALAENSTHIPTREPKFTRLLSDSFGGIAQISLIIITETYGITGTTEPWDLDRVYLRLPHN</sequence>
<dbReference type="Pfam" id="PF00225">
    <property type="entry name" value="Kinesin"/>
    <property type="match status" value="1"/>
</dbReference>
<dbReference type="EMBL" id="JAGFBR010000007">
    <property type="protein sequence ID" value="KAH0463934.1"/>
    <property type="molecule type" value="Genomic_DNA"/>
</dbReference>
<dbReference type="InterPro" id="IPR027640">
    <property type="entry name" value="Kinesin-like_fam"/>
</dbReference>
<dbReference type="Proteomes" id="UP000775213">
    <property type="component" value="Unassembled WGS sequence"/>
</dbReference>